<keyword evidence="6 8" id="KW-0830">Ubiquinone</keyword>
<dbReference type="EMBL" id="MDTQ01000001">
    <property type="protein sequence ID" value="ODC02955.1"/>
    <property type="molecule type" value="Genomic_DNA"/>
</dbReference>
<evidence type="ECO:0000313" key="12">
    <source>
        <dbReference type="EMBL" id="ODC02955.1"/>
    </source>
</evidence>
<dbReference type="OrthoDB" id="9774536at2"/>
<dbReference type="EC" id="7.2.1.1" evidence="8"/>
<evidence type="ECO:0000259" key="10">
    <source>
        <dbReference type="Pfam" id="PF11973"/>
    </source>
</evidence>
<dbReference type="NCBIfam" id="NF003759">
    <property type="entry name" value="PRK05352.1-2"/>
    <property type="match status" value="1"/>
</dbReference>
<keyword evidence="2 8" id="KW-1278">Translocase</keyword>
<comment type="similarity">
    <text evidence="8">Belongs to the NqrA family.</text>
</comment>
<evidence type="ECO:0000256" key="8">
    <source>
        <dbReference type="HAMAP-Rule" id="MF_00425"/>
    </source>
</evidence>
<dbReference type="HAMAP" id="MF_00425">
    <property type="entry name" value="NqrA"/>
    <property type="match status" value="1"/>
</dbReference>
<accession>A0A1E2V8H8</accession>
<keyword evidence="5 8" id="KW-0406">Ion transport</keyword>
<dbReference type="STRING" id="197479.BFW38_04735"/>
<keyword evidence="4 8" id="KW-0915">Sodium</keyword>
<organism evidence="12 13">
    <name type="scientific">Terasakiispira papahanaumokuakeensis</name>
    <dbReference type="NCBI Taxonomy" id="197479"/>
    <lineage>
        <taxon>Bacteria</taxon>
        <taxon>Pseudomonadati</taxon>
        <taxon>Pseudomonadota</taxon>
        <taxon>Gammaproteobacteria</taxon>
        <taxon>Oceanospirillales</taxon>
        <taxon>Terasakiispira</taxon>
    </lineage>
</organism>
<evidence type="ECO:0000259" key="11">
    <source>
        <dbReference type="Pfam" id="PF24836"/>
    </source>
</evidence>
<sequence length="450" mass="48577">MIKIKRGLDLPVAGAPAQTIEDARAVRNVAVLGPDYVGMKPTMLVSVGDKVKKGQIIFTDKKTQGVKYTAPGSGEVVAINRGFRRALQSVVIQLDETESSVSFKAYGAEGLSTLTDEQVREQLIDSGLWTALRTRPFSRVPAVDAKPRSIFVTAIDSHPLSADPATIIAQDPAAFEAGLKVLSKLTDGKLFVCKRPGAQVPSLQESRFEVAEFDGPHPAGLVGTHIHFLDPVDMNSQVWHLGYQDVIALGHLFVSGQLHTDRVIALGGPMVKQPRLLKTRMGASLDEILAGELETSPEGVRVISGSIFSGSAAEGPLAYLGRYHNQVSVLEEGTDRKFMGWLSPGGHKHSVMGIYLSKLTGLSNYKPTTTTNGSERAMVPVGSYEKVMPLDVLPTQLLRSLIVGDVETAMKLGCLELDEEDLALCTYACPGKYEYGPILRDNLTLIEKEG</sequence>
<name>A0A1E2V8H8_9GAMM</name>
<keyword evidence="1 8" id="KW-0813">Transport</keyword>
<comment type="subunit">
    <text evidence="8">Composed of six subunits; NqrA, NqrB, NqrC, NqrD, NqrE and NqrF.</text>
</comment>
<evidence type="ECO:0000256" key="7">
    <source>
        <dbReference type="ARBA" id="ARBA00023201"/>
    </source>
</evidence>
<proteinExistence type="inferred from homology"/>
<dbReference type="PANTHER" id="PTHR37839:SF1">
    <property type="entry name" value="NA(+)-TRANSLOCATING NADH-QUINONE REDUCTASE SUBUNIT A"/>
    <property type="match status" value="1"/>
</dbReference>
<comment type="function">
    <text evidence="8">NQR complex catalyzes the reduction of ubiquinone-1 to ubiquinol by two successive reactions, coupled with the transport of Na(+) ions from the cytoplasm to the periplasm. NqrA to NqrE are probably involved in the second step, the conversion of ubisemiquinone to ubiquinol.</text>
</comment>
<dbReference type="Pfam" id="PF24836">
    <property type="entry name" value="NQRA_2nd"/>
    <property type="match status" value="1"/>
</dbReference>
<feature type="domain" description="NqrA N-terminal barrel-sandwich hybrid" evidence="9">
    <location>
        <begin position="2"/>
        <end position="95"/>
    </location>
</feature>
<gene>
    <name evidence="8" type="primary">nqrA</name>
    <name evidence="12" type="ORF">BFW38_04735</name>
</gene>
<dbReference type="Proteomes" id="UP000094291">
    <property type="component" value="Unassembled WGS sequence"/>
</dbReference>
<evidence type="ECO:0000259" key="9">
    <source>
        <dbReference type="Pfam" id="PF05896"/>
    </source>
</evidence>
<keyword evidence="3 8" id="KW-0520">NAD</keyword>
<comment type="catalytic activity">
    <reaction evidence="8">
        <text>a ubiquinone + n Na(+)(in) + NADH + H(+) = a ubiquinol + n Na(+)(out) + NAD(+)</text>
        <dbReference type="Rhea" id="RHEA:47748"/>
        <dbReference type="Rhea" id="RHEA-COMP:9565"/>
        <dbReference type="Rhea" id="RHEA-COMP:9566"/>
        <dbReference type="ChEBI" id="CHEBI:15378"/>
        <dbReference type="ChEBI" id="CHEBI:16389"/>
        <dbReference type="ChEBI" id="CHEBI:17976"/>
        <dbReference type="ChEBI" id="CHEBI:29101"/>
        <dbReference type="ChEBI" id="CHEBI:57540"/>
        <dbReference type="ChEBI" id="CHEBI:57945"/>
        <dbReference type="EC" id="7.2.1.1"/>
    </reaction>
</comment>
<dbReference type="PANTHER" id="PTHR37839">
    <property type="entry name" value="NA(+)-TRANSLOCATING NADH-QUINONE REDUCTASE SUBUNIT A"/>
    <property type="match status" value="1"/>
</dbReference>
<dbReference type="GO" id="GO:0016655">
    <property type="term" value="F:oxidoreductase activity, acting on NAD(P)H, quinone or similar compound as acceptor"/>
    <property type="evidence" value="ECO:0007669"/>
    <property type="project" value="UniProtKB-UniRule"/>
</dbReference>
<dbReference type="RefSeq" id="WP_068997350.1">
    <property type="nucleotide sequence ID" value="NZ_MDTQ01000001.1"/>
</dbReference>
<dbReference type="Pfam" id="PF05896">
    <property type="entry name" value="NQRA_N"/>
    <property type="match status" value="1"/>
</dbReference>
<keyword evidence="13" id="KW-1185">Reference proteome</keyword>
<reference evidence="12 13" key="1">
    <citation type="submission" date="2016-08" db="EMBL/GenBank/DDBJ databases">
        <authorList>
            <person name="Seilhamer J.J."/>
        </authorList>
    </citation>
    <scope>NUCLEOTIDE SEQUENCE [LARGE SCALE GENOMIC DNA]</scope>
    <source>
        <strain evidence="12 13">PH27A</strain>
    </source>
</reference>
<dbReference type="InterPro" id="IPR022615">
    <property type="entry name" value="NqrA_C_domain"/>
</dbReference>
<evidence type="ECO:0000256" key="2">
    <source>
        <dbReference type="ARBA" id="ARBA00022967"/>
    </source>
</evidence>
<evidence type="ECO:0000256" key="4">
    <source>
        <dbReference type="ARBA" id="ARBA00023053"/>
    </source>
</evidence>
<dbReference type="AlphaFoldDB" id="A0A1E2V8H8"/>
<keyword evidence="7 8" id="KW-0739">Sodium transport</keyword>
<dbReference type="Pfam" id="PF11973">
    <property type="entry name" value="NQRA_SLBB"/>
    <property type="match status" value="1"/>
</dbReference>
<evidence type="ECO:0000256" key="1">
    <source>
        <dbReference type="ARBA" id="ARBA00022448"/>
    </source>
</evidence>
<evidence type="ECO:0000313" key="13">
    <source>
        <dbReference type="Proteomes" id="UP000094291"/>
    </source>
</evidence>
<protein>
    <recommendedName>
        <fullName evidence="8">Na(+)-translocating NADH-quinone reductase subunit A</fullName>
        <shortName evidence="8">Na(+)-NQR subunit A</shortName>
        <shortName evidence="8">Na(+)-translocating NQR subunit A</shortName>
        <ecNumber evidence="8">7.2.1.1</ecNumber>
    </recommendedName>
    <alternativeName>
        <fullName evidence="8">NQR complex subunit A</fullName>
    </alternativeName>
    <alternativeName>
        <fullName evidence="8">NQR-1 subunit A</fullName>
    </alternativeName>
</protein>
<dbReference type="InterPro" id="IPR056147">
    <property type="entry name" value="NQRA_N"/>
</dbReference>
<feature type="domain" description="NqrA second alpha/beta" evidence="11">
    <location>
        <begin position="114"/>
        <end position="258"/>
    </location>
</feature>
<evidence type="ECO:0000256" key="6">
    <source>
        <dbReference type="ARBA" id="ARBA00023075"/>
    </source>
</evidence>
<feature type="domain" description="Na(+)-translocating NADH-quinone reductase subunit A C-terminal" evidence="10">
    <location>
        <begin position="263"/>
        <end position="313"/>
    </location>
</feature>
<dbReference type="NCBIfam" id="TIGR01936">
    <property type="entry name" value="nqrA"/>
    <property type="match status" value="1"/>
</dbReference>
<comment type="caution">
    <text evidence="12">The sequence shown here is derived from an EMBL/GenBank/DDBJ whole genome shotgun (WGS) entry which is preliminary data.</text>
</comment>
<dbReference type="InterPro" id="IPR008703">
    <property type="entry name" value="NqrA"/>
</dbReference>
<dbReference type="GO" id="GO:0006814">
    <property type="term" value="P:sodium ion transport"/>
    <property type="evidence" value="ECO:0007669"/>
    <property type="project" value="UniProtKB-UniRule"/>
</dbReference>
<evidence type="ECO:0000256" key="3">
    <source>
        <dbReference type="ARBA" id="ARBA00023027"/>
    </source>
</evidence>
<evidence type="ECO:0000256" key="5">
    <source>
        <dbReference type="ARBA" id="ARBA00023065"/>
    </source>
</evidence>
<dbReference type="InterPro" id="IPR056148">
    <property type="entry name" value="NQRA_2nd"/>
</dbReference>